<evidence type="ECO:0000256" key="1">
    <source>
        <dbReference type="SAM" id="SignalP"/>
    </source>
</evidence>
<sequence>MTQMECKIILLLVSCQILQIISSPLIWQEFNEQWTAMERNLTEDGLVDIGRSKRAIQAFAPHITFQHKPGQNIPRAKYGDTCNVTFYENSTKLVYLAAEQEDDNELGTKVNETMLNLLNWLKVAIANGTEIPNNVSESWLQLLTIDCGVSYRWCVLVGIQWFAPQKEELEPQLVDV</sequence>
<evidence type="ECO:0000313" key="2">
    <source>
        <dbReference type="EMBL" id="CAL8095124.1"/>
    </source>
</evidence>
<comment type="caution">
    <text evidence="2">The sequence shown here is derived from an EMBL/GenBank/DDBJ whole genome shotgun (WGS) entry which is preliminary data.</text>
</comment>
<feature type="chain" id="PRO_5047318410" evidence="1">
    <location>
        <begin position="23"/>
        <end position="176"/>
    </location>
</feature>
<accession>A0ABP1Q9X7</accession>
<dbReference type="Proteomes" id="UP001642540">
    <property type="component" value="Unassembled WGS sequence"/>
</dbReference>
<gene>
    <name evidence="2" type="ORF">ODALV1_LOCUS8976</name>
</gene>
<feature type="signal peptide" evidence="1">
    <location>
        <begin position="1"/>
        <end position="22"/>
    </location>
</feature>
<reference evidence="2 3" key="1">
    <citation type="submission" date="2024-08" db="EMBL/GenBank/DDBJ databases">
        <authorList>
            <person name="Cucini C."/>
            <person name="Frati F."/>
        </authorList>
    </citation>
    <scope>NUCLEOTIDE SEQUENCE [LARGE SCALE GENOMIC DNA]</scope>
</reference>
<protein>
    <submittedName>
        <fullName evidence="2">Uncharacterized protein</fullName>
    </submittedName>
</protein>
<keyword evidence="1" id="KW-0732">Signal</keyword>
<keyword evidence="3" id="KW-1185">Reference proteome</keyword>
<name>A0ABP1Q9X7_9HEXA</name>
<organism evidence="2 3">
    <name type="scientific">Orchesella dallaii</name>
    <dbReference type="NCBI Taxonomy" id="48710"/>
    <lineage>
        <taxon>Eukaryota</taxon>
        <taxon>Metazoa</taxon>
        <taxon>Ecdysozoa</taxon>
        <taxon>Arthropoda</taxon>
        <taxon>Hexapoda</taxon>
        <taxon>Collembola</taxon>
        <taxon>Entomobryomorpha</taxon>
        <taxon>Entomobryoidea</taxon>
        <taxon>Orchesellidae</taxon>
        <taxon>Orchesellinae</taxon>
        <taxon>Orchesella</taxon>
    </lineage>
</organism>
<dbReference type="EMBL" id="CAXLJM020000027">
    <property type="protein sequence ID" value="CAL8095124.1"/>
    <property type="molecule type" value="Genomic_DNA"/>
</dbReference>
<proteinExistence type="predicted"/>
<evidence type="ECO:0000313" key="3">
    <source>
        <dbReference type="Proteomes" id="UP001642540"/>
    </source>
</evidence>